<gene>
    <name evidence="2" type="ORF">Tco_0653696</name>
</gene>
<evidence type="ECO:0008006" key="4">
    <source>
        <dbReference type="Google" id="ProtNLM"/>
    </source>
</evidence>
<feature type="compositionally biased region" description="Polar residues" evidence="1">
    <location>
        <begin position="134"/>
        <end position="155"/>
    </location>
</feature>
<dbReference type="EMBL" id="BQNB010009112">
    <property type="protein sequence ID" value="GJS58912.1"/>
    <property type="molecule type" value="Genomic_DNA"/>
</dbReference>
<evidence type="ECO:0000313" key="2">
    <source>
        <dbReference type="EMBL" id="GJS58912.1"/>
    </source>
</evidence>
<evidence type="ECO:0000256" key="1">
    <source>
        <dbReference type="SAM" id="MobiDB-lite"/>
    </source>
</evidence>
<evidence type="ECO:0000313" key="3">
    <source>
        <dbReference type="Proteomes" id="UP001151760"/>
    </source>
</evidence>
<keyword evidence="3" id="KW-1185">Reference proteome</keyword>
<feature type="region of interest" description="Disordered" evidence="1">
    <location>
        <begin position="134"/>
        <end position="177"/>
    </location>
</feature>
<feature type="compositionally biased region" description="Basic and acidic residues" evidence="1">
    <location>
        <begin position="168"/>
        <end position="177"/>
    </location>
</feature>
<sequence length="177" mass="19918">MVAFLKKPQGSEDFQQIVDFLNTSHIRYALTVNPTIYVSHIKEFWRTTSTKTLNNGEIELTAIVDGQVKTIIEASVRRHLKLADADDTRLNTSHKRLYIAPTLTRKVFSNIKRESRGFSGVETVLFPTMLVNEQSSQGEGPTSPVGTQPTPTQHLPNCKTYPTPIGKPEVEHEEWAL</sequence>
<protein>
    <recommendedName>
        <fullName evidence="4">Xylulose kinase-1</fullName>
    </recommendedName>
</protein>
<accession>A0ABQ4X1C0</accession>
<name>A0ABQ4X1C0_9ASTR</name>
<dbReference type="Proteomes" id="UP001151760">
    <property type="component" value="Unassembled WGS sequence"/>
</dbReference>
<comment type="caution">
    <text evidence="2">The sequence shown here is derived from an EMBL/GenBank/DDBJ whole genome shotgun (WGS) entry which is preliminary data.</text>
</comment>
<reference evidence="2" key="1">
    <citation type="journal article" date="2022" name="Int. J. Mol. Sci.">
        <title>Draft Genome of Tanacetum Coccineum: Genomic Comparison of Closely Related Tanacetum-Family Plants.</title>
        <authorList>
            <person name="Yamashiro T."/>
            <person name="Shiraishi A."/>
            <person name="Nakayama K."/>
            <person name="Satake H."/>
        </authorList>
    </citation>
    <scope>NUCLEOTIDE SEQUENCE</scope>
</reference>
<reference evidence="2" key="2">
    <citation type="submission" date="2022-01" db="EMBL/GenBank/DDBJ databases">
        <authorList>
            <person name="Yamashiro T."/>
            <person name="Shiraishi A."/>
            <person name="Satake H."/>
            <person name="Nakayama K."/>
        </authorList>
    </citation>
    <scope>NUCLEOTIDE SEQUENCE</scope>
</reference>
<proteinExistence type="predicted"/>
<organism evidence="2 3">
    <name type="scientific">Tanacetum coccineum</name>
    <dbReference type="NCBI Taxonomy" id="301880"/>
    <lineage>
        <taxon>Eukaryota</taxon>
        <taxon>Viridiplantae</taxon>
        <taxon>Streptophyta</taxon>
        <taxon>Embryophyta</taxon>
        <taxon>Tracheophyta</taxon>
        <taxon>Spermatophyta</taxon>
        <taxon>Magnoliopsida</taxon>
        <taxon>eudicotyledons</taxon>
        <taxon>Gunneridae</taxon>
        <taxon>Pentapetalae</taxon>
        <taxon>asterids</taxon>
        <taxon>campanulids</taxon>
        <taxon>Asterales</taxon>
        <taxon>Asteraceae</taxon>
        <taxon>Asteroideae</taxon>
        <taxon>Anthemideae</taxon>
        <taxon>Anthemidinae</taxon>
        <taxon>Tanacetum</taxon>
    </lineage>
</organism>